<dbReference type="Proteomes" id="UP000053676">
    <property type="component" value="Unassembled WGS sequence"/>
</dbReference>
<accession>W2SIT1</accession>
<feature type="transmembrane region" description="Helical" evidence="1">
    <location>
        <begin position="75"/>
        <end position="99"/>
    </location>
</feature>
<gene>
    <name evidence="3" type="ORF">NECAME_05502</name>
</gene>
<organism evidence="3 4">
    <name type="scientific">Necator americanus</name>
    <name type="common">Human hookworm</name>
    <dbReference type="NCBI Taxonomy" id="51031"/>
    <lineage>
        <taxon>Eukaryota</taxon>
        <taxon>Metazoa</taxon>
        <taxon>Ecdysozoa</taxon>
        <taxon>Nematoda</taxon>
        <taxon>Chromadorea</taxon>
        <taxon>Rhabditida</taxon>
        <taxon>Rhabditina</taxon>
        <taxon>Rhabditomorpha</taxon>
        <taxon>Strongyloidea</taxon>
        <taxon>Ancylostomatidae</taxon>
        <taxon>Bunostominae</taxon>
        <taxon>Necator</taxon>
    </lineage>
</organism>
<keyword evidence="1" id="KW-0812">Transmembrane</keyword>
<dbReference type="EMBL" id="KI669223">
    <property type="protein sequence ID" value="ETN68657.1"/>
    <property type="molecule type" value="Genomic_DNA"/>
</dbReference>
<protein>
    <recommendedName>
        <fullName evidence="2">Cuticlin C-terminal domain-containing protein</fullName>
    </recommendedName>
</protein>
<dbReference type="AlphaFoldDB" id="W2SIT1"/>
<dbReference type="InterPro" id="IPR057475">
    <property type="entry name" value="CUT_C"/>
</dbReference>
<dbReference type="STRING" id="51031.W2SIT1"/>
<dbReference type="KEGG" id="nai:NECAME_05502"/>
<sequence length="107" mass="11747">MCAFVSALVRFNERSQLFYQCQISITIKEPNTECARPQCAEPQGFGASKEQQLPEELRMISAMMVMPNGICLSPFGFSVFVAAAVSLIAASVVLASYSLRSRSNFKV</sequence>
<keyword evidence="4" id="KW-1185">Reference proteome</keyword>
<reference evidence="4" key="1">
    <citation type="journal article" date="2014" name="Nat. Genet.">
        <title>Genome of the human hookworm Necator americanus.</title>
        <authorList>
            <person name="Tang Y.T."/>
            <person name="Gao X."/>
            <person name="Rosa B.A."/>
            <person name="Abubucker S."/>
            <person name="Hallsworth-Pepin K."/>
            <person name="Martin J."/>
            <person name="Tyagi R."/>
            <person name="Heizer E."/>
            <person name="Zhang X."/>
            <person name="Bhonagiri-Palsikar V."/>
            <person name="Minx P."/>
            <person name="Warren W.C."/>
            <person name="Wang Q."/>
            <person name="Zhan B."/>
            <person name="Hotez P.J."/>
            <person name="Sternberg P.W."/>
            <person name="Dougall A."/>
            <person name="Gaze S.T."/>
            <person name="Mulvenna J."/>
            <person name="Sotillo J."/>
            <person name="Ranganathan S."/>
            <person name="Rabelo E.M."/>
            <person name="Wilson R.K."/>
            <person name="Felgner P.L."/>
            <person name="Bethony J."/>
            <person name="Hawdon J.M."/>
            <person name="Gasser R.B."/>
            <person name="Loukas A."/>
            <person name="Mitreva M."/>
        </authorList>
    </citation>
    <scope>NUCLEOTIDE SEQUENCE [LARGE SCALE GENOMIC DNA]</scope>
</reference>
<evidence type="ECO:0000259" key="2">
    <source>
        <dbReference type="Pfam" id="PF25301"/>
    </source>
</evidence>
<evidence type="ECO:0000256" key="1">
    <source>
        <dbReference type="SAM" id="Phobius"/>
    </source>
</evidence>
<dbReference type="OrthoDB" id="5857465at2759"/>
<proteinExistence type="predicted"/>
<evidence type="ECO:0000313" key="3">
    <source>
        <dbReference type="EMBL" id="ETN68657.1"/>
    </source>
</evidence>
<name>W2SIT1_NECAM</name>
<dbReference type="Pfam" id="PF25301">
    <property type="entry name" value="CUT_C"/>
    <property type="match status" value="1"/>
</dbReference>
<keyword evidence="1" id="KW-1133">Transmembrane helix</keyword>
<feature type="domain" description="Cuticlin C-terminal" evidence="2">
    <location>
        <begin position="8"/>
        <end position="42"/>
    </location>
</feature>
<keyword evidence="1" id="KW-0472">Membrane</keyword>
<evidence type="ECO:0000313" key="4">
    <source>
        <dbReference type="Proteomes" id="UP000053676"/>
    </source>
</evidence>